<sequence length="273" mass="30339">MSQQKAEYKTVSSQEDPEEARSSTEIGDSHLDEEKGWKTQRIHGSRSRGWHEPRTRTTNILSTFQLWRGVIDTGLLLIILTLLVLLLRKDTTQTATQNVLQIGGDYTGAGRQIITKVIKWNADPAFVPNKTTDFFSAQTLAKWNTLMPANAGWAPTGGGGGDSETFSTTSMTHQLHCLFMMGRVYAGVTENMTHRLPHDYHVHFLHCIDYLRQGITCAGDTALEPHSALDPDDLGPLDGSWQGMHVCKDYGEVLGYLEGQIKEGVRTVLPIDD</sequence>
<evidence type="ECO:0000256" key="2">
    <source>
        <dbReference type="ARBA" id="ARBA00004685"/>
    </source>
</evidence>
<evidence type="ECO:0000256" key="11">
    <source>
        <dbReference type="SAM" id="Phobius"/>
    </source>
</evidence>
<feature type="compositionally biased region" description="Polar residues" evidence="10">
    <location>
        <begin position="1"/>
        <end position="14"/>
    </location>
</feature>
<keyword evidence="6" id="KW-0843">Virulence</keyword>
<dbReference type="PANTHER" id="PTHR33365">
    <property type="entry name" value="YALI0B05434P"/>
    <property type="match status" value="1"/>
</dbReference>
<feature type="compositionally biased region" description="Basic and acidic residues" evidence="10">
    <location>
        <begin position="19"/>
        <end position="36"/>
    </location>
</feature>
<keyword evidence="7 11" id="KW-0472">Membrane</keyword>
<evidence type="ECO:0008006" key="14">
    <source>
        <dbReference type="Google" id="ProtNLM"/>
    </source>
</evidence>
<evidence type="ECO:0000256" key="4">
    <source>
        <dbReference type="ARBA" id="ARBA00022989"/>
    </source>
</evidence>
<evidence type="ECO:0000256" key="9">
    <source>
        <dbReference type="ARBA" id="ARBA00035112"/>
    </source>
</evidence>
<dbReference type="GO" id="GO:0043386">
    <property type="term" value="P:mycotoxin biosynthetic process"/>
    <property type="evidence" value="ECO:0007669"/>
    <property type="project" value="InterPro"/>
</dbReference>
<evidence type="ECO:0000256" key="5">
    <source>
        <dbReference type="ARBA" id="ARBA00023002"/>
    </source>
</evidence>
<dbReference type="InterPro" id="IPR021765">
    <property type="entry name" value="UstYa-like"/>
</dbReference>
<dbReference type="PANTHER" id="PTHR33365:SF11">
    <property type="entry name" value="TAT PATHWAY SIGNAL SEQUENCE"/>
    <property type="match status" value="1"/>
</dbReference>
<reference evidence="12" key="2">
    <citation type="submission" date="2023-06" db="EMBL/GenBank/DDBJ databases">
        <authorList>
            <consortium name="Lawrence Berkeley National Laboratory"/>
            <person name="Haridas S."/>
            <person name="Hensen N."/>
            <person name="Bonometti L."/>
            <person name="Westerberg I."/>
            <person name="Brannstrom I.O."/>
            <person name="Guillou S."/>
            <person name="Cros-Aarteil S."/>
            <person name="Calhoun S."/>
            <person name="Kuo A."/>
            <person name="Mondo S."/>
            <person name="Pangilinan J."/>
            <person name="Riley R."/>
            <person name="LaButti K."/>
            <person name="Andreopoulos B."/>
            <person name="Lipzen A."/>
            <person name="Chen C."/>
            <person name="Yanf M."/>
            <person name="Daum C."/>
            <person name="Ng V."/>
            <person name="Clum A."/>
            <person name="Steindorff A."/>
            <person name="Ohm R."/>
            <person name="Martin F."/>
            <person name="Silar P."/>
            <person name="Natvig D."/>
            <person name="Lalanne C."/>
            <person name="Gautier V."/>
            <person name="Ament-velasquez S.L."/>
            <person name="Kruys A."/>
            <person name="Hutchinson M.I."/>
            <person name="Powell A.J."/>
            <person name="Barry K."/>
            <person name="Miller A.N."/>
            <person name="Grigoriev I.V."/>
            <person name="Debuchy R."/>
            <person name="Gladieux P."/>
            <person name="Thoren M.H."/>
            <person name="Johannesson H."/>
        </authorList>
    </citation>
    <scope>NUCLEOTIDE SEQUENCE</scope>
    <source>
        <strain evidence="12">CBS 232.78</strain>
    </source>
</reference>
<dbReference type="Proteomes" id="UP001285441">
    <property type="component" value="Unassembled WGS sequence"/>
</dbReference>
<evidence type="ECO:0000256" key="6">
    <source>
        <dbReference type="ARBA" id="ARBA00023026"/>
    </source>
</evidence>
<organism evidence="12 13">
    <name type="scientific">Podospora didyma</name>
    <dbReference type="NCBI Taxonomy" id="330526"/>
    <lineage>
        <taxon>Eukaryota</taxon>
        <taxon>Fungi</taxon>
        <taxon>Dikarya</taxon>
        <taxon>Ascomycota</taxon>
        <taxon>Pezizomycotina</taxon>
        <taxon>Sordariomycetes</taxon>
        <taxon>Sordariomycetidae</taxon>
        <taxon>Sordariales</taxon>
        <taxon>Podosporaceae</taxon>
        <taxon>Podospora</taxon>
    </lineage>
</organism>
<feature type="transmembrane region" description="Helical" evidence="11">
    <location>
        <begin position="66"/>
        <end position="87"/>
    </location>
</feature>
<dbReference type="AlphaFoldDB" id="A0AAE0K1J0"/>
<accession>A0AAE0K1J0</accession>
<dbReference type="Pfam" id="PF11807">
    <property type="entry name" value="UstYa"/>
    <property type="match status" value="1"/>
</dbReference>
<keyword evidence="13" id="KW-1185">Reference proteome</keyword>
<gene>
    <name evidence="12" type="ORF">B0H63DRAFT_528702</name>
</gene>
<evidence type="ECO:0000256" key="3">
    <source>
        <dbReference type="ARBA" id="ARBA00022692"/>
    </source>
</evidence>
<comment type="pathway">
    <text evidence="2">Mycotoxin biosynthesis.</text>
</comment>
<evidence type="ECO:0000256" key="7">
    <source>
        <dbReference type="ARBA" id="ARBA00023136"/>
    </source>
</evidence>
<feature type="region of interest" description="Disordered" evidence="10">
    <location>
        <begin position="1"/>
        <end position="36"/>
    </location>
</feature>
<protein>
    <recommendedName>
        <fullName evidence="14">Oxidase ustYa</fullName>
    </recommendedName>
</protein>
<evidence type="ECO:0000256" key="1">
    <source>
        <dbReference type="ARBA" id="ARBA00004167"/>
    </source>
</evidence>
<keyword evidence="8" id="KW-0325">Glycoprotein</keyword>
<proteinExistence type="inferred from homology"/>
<name>A0AAE0K1J0_9PEZI</name>
<keyword evidence="3 11" id="KW-0812">Transmembrane</keyword>
<keyword evidence="5" id="KW-0560">Oxidoreductase</keyword>
<comment type="subcellular location">
    <subcellularLocation>
        <location evidence="1">Membrane</location>
        <topology evidence="1">Single-pass membrane protein</topology>
    </subcellularLocation>
</comment>
<dbReference type="GO" id="GO:0016491">
    <property type="term" value="F:oxidoreductase activity"/>
    <property type="evidence" value="ECO:0007669"/>
    <property type="project" value="UniProtKB-KW"/>
</dbReference>
<comment type="caution">
    <text evidence="12">The sequence shown here is derived from an EMBL/GenBank/DDBJ whole genome shotgun (WGS) entry which is preliminary data.</text>
</comment>
<evidence type="ECO:0000256" key="8">
    <source>
        <dbReference type="ARBA" id="ARBA00023180"/>
    </source>
</evidence>
<keyword evidence="4 11" id="KW-1133">Transmembrane helix</keyword>
<evidence type="ECO:0000313" key="13">
    <source>
        <dbReference type="Proteomes" id="UP001285441"/>
    </source>
</evidence>
<reference evidence="12" key="1">
    <citation type="journal article" date="2023" name="Mol. Phylogenet. Evol.">
        <title>Genome-scale phylogeny and comparative genomics of the fungal order Sordariales.</title>
        <authorList>
            <person name="Hensen N."/>
            <person name="Bonometti L."/>
            <person name="Westerberg I."/>
            <person name="Brannstrom I.O."/>
            <person name="Guillou S."/>
            <person name="Cros-Aarteil S."/>
            <person name="Calhoun S."/>
            <person name="Haridas S."/>
            <person name="Kuo A."/>
            <person name="Mondo S."/>
            <person name="Pangilinan J."/>
            <person name="Riley R."/>
            <person name="LaButti K."/>
            <person name="Andreopoulos B."/>
            <person name="Lipzen A."/>
            <person name="Chen C."/>
            <person name="Yan M."/>
            <person name="Daum C."/>
            <person name="Ng V."/>
            <person name="Clum A."/>
            <person name="Steindorff A."/>
            <person name="Ohm R.A."/>
            <person name="Martin F."/>
            <person name="Silar P."/>
            <person name="Natvig D.O."/>
            <person name="Lalanne C."/>
            <person name="Gautier V."/>
            <person name="Ament-Velasquez S.L."/>
            <person name="Kruys A."/>
            <person name="Hutchinson M.I."/>
            <person name="Powell A.J."/>
            <person name="Barry K."/>
            <person name="Miller A.N."/>
            <person name="Grigoriev I.V."/>
            <person name="Debuchy R."/>
            <person name="Gladieux P."/>
            <person name="Hiltunen Thoren M."/>
            <person name="Johannesson H."/>
        </authorList>
    </citation>
    <scope>NUCLEOTIDE SEQUENCE</scope>
    <source>
        <strain evidence="12">CBS 232.78</strain>
    </source>
</reference>
<evidence type="ECO:0000313" key="12">
    <source>
        <dbReference type="EMBL" id="KAK3368334.1"/>
    </source>
</evidence>
<comment type="similarity">
    <text evidence="9">Belongs to the ustYa family.</text>
</comment>
<dbReference type="GO" id="GO:0016020">
    <property type="term" value="C:membrane"/>
    <property type="evidence" value="ECO:0007669"/>
    <property type="project" value="UniProtKB-SubCell"/>
</dbReference>
<dbReference type="EMBL" id="JAULSW010000010">
    <property type="protein sequence ID" value="KAK3368334.1"/>
    <property type="molecule type" value="Genomic_DNA"/>
</dbReference>
<evidence type="ECO:0000256" key="10">
    <source>
        <dbReference type="SAM" id="MobiDB-lite"/>
    </source>
</evidence>